<comment type="caution">
    <text evidence="2">The sequence shown here is derived from an EMBL/GenBank/DDBJ whole genome shotgun (WGS) entry which is preliminary data.</text>
</comment>
<protein>
    <submittedName>
        <fullName evidence="2">Uncharacterized protein</fullName>
    </submittedName>
</protein>
<dbReference type="KEGG" id="ssck:SPSK_10181"/>
<dbReference type="Proteomes" id="UP000033710">
    <property type="component" value="Unassembled WGS sequence"/>
</dbReference>
<name>A0A0F2M623_SPOSC</name>
<gene>
    <name evidence="2" type="ORF">SPSK_10181</name>
</gene>
<evidence type="ECO:0000313" key="2">
    <source>
        <dbReference type="EMBL" id="KJR84255.1"/>
    </source>
</evidence>
<proteinExistence type="predicted"/>
<reference evidence="2 3" key="1">
    <citation type="journal article" date="2014" name="BMC Genomics">
        <title>Comparative genomics of the major fungal agents of human and animal Sporotrichosis: Sporothrix schenckii and Sporothrix brasiliensis.</title>
        <authorList>
            <person name="Teixeira M.M."/>
            <person name="de Almeida L.G."/>
            <person name="Kubitschek-Barreira P."/>
            <person name="Alves F.L."/>
            <person name="Kioshima E.S."/>
            <person name="Abadio A.K."/>
            <person name="Fernandes L."/>
            <person name="Derengowski L.S."/>
            <person name="Ferreira K.S."/>
            <person name="Souza R.C."/>
            <person name="Ruiz J.C."/>
            <person name="de Andrade N.C."/>
            <person name="Paes H.C."/>
            <person name="Nicola A.M."/>
            <person name="Albuquerque P."/>
            <person name="Gerber A.L."/>
            <person name="Martins V.P."/>
            <person name="Peconick L.D."/>
            <person name="Neto A.V."/>
            <person name="Chaucanez C.B."/>
            <person name="Silva P.A."/>
            <person name="Cunha O.L."/>
            <person name="de Oliveira F.F."/>
            <person name="dos Santos T.C."/>
            <person name="Barros A.L."/>
            <person name="Soares M.A."/>
            <person name="de Oliveira L.M."/>
            <person name="Marini M.M."/>
            <person name="Villalobos-Duno H."/>
            <person name="Cunha M.M."/>
            <person name="de Hoog S."/>
            <person name="da Silveira J.F."/>
            <person name="Henrissat B."/>
            <person name="Nino-Vega G.A."/>
            <person name="Cisalpino P.S."/>
            <person name="Mora-Montes H.M."/>
            <person name="Almeida S.R."/>
            <person name="Stajich J.E."/>
            <person name="Lopes-Bezerra L.M."/>
            <person name="Vasconcelos A.T."/>
            <person name="Felipe M.S."/>
        </authorList>
    </citation>
    <scope>NUCLEOTIDE SEQUENCE [LARGE SCALE GENOMIC DNA]</scope>
    <source>
        <strain evidence="2 3">1099-18</strain>
    </source>
</reference>
<evidence type="ECO:0000256" key="1">
    <source>
        <dbReference type="SAM" id="MobiDB-lite"/>
    </source>
</evidence>
<dbReference type="GeneID" id="27672008"/>
<evidence type="ECO:0000313" key="3">
    <source>
        <dbReference type="Proteomes" id="UP000033710"/>
    </source>
</evidence>
<reference evidence="2 3" key="2">
    <citation type="journal article" date="2015" name="Eukaryot. Cell">
        <title>Asexual propagation of a virulent clone complex in a human and feline outbreak of sporotrichosis.</title>
        <authorList>
            <person name="Teixeira Mde M."/>
            <person name="Rodrigues A.M."/>
            <person name="Tsui C.K."/>
            <person name="de Almeida L.G."/>
            <person name="Van Diepeningen A.D."/>
            <person name="van den Ende B.G."/>
            <person name="Fernandes G.F."/>
            <person name="Kano R."/>
            <person name="Hamelin R.C."/>
            <person name="Lopes-Bezerra L.M."/>
            <person name="Vasconcelos A.T."/>
            <person name="de Hoog S."/>
            <person name="de Camargo Z.P."/>
            <person name="Felipe M.S."/>
        </authorList>
    </citation>
    <scope>NUCLEOTIDE SEQUENCE [LARGE SCALE GENOMIC DNA]</scope>
    <source>
        <strain evidence="2 3">1099-18</strain>
    </source>
</reference>
<sequence>MARNVRSRNVPSRRAHQLSVEPQIDPPQCSPTLSPCVVVLVLPLWDHEEIRIRKRWAKTLDMPGFAELLFPHPEPRAAA</sequence>
<feature type="compositionally biased region" description="Low complexity" evidence="1">
    <location>
        <begin position="1"/>
        <end position="10"/>
    </location>
</feature>
<dbReference type="VEuPathDB" id="FungiDB:SPSK_10181"/>
<dbReference type="RefSeq" id="XP_016586931.1">
    <property type="nucleotide sequence ID" value="XM_016736731.1"/>
</dbReference>
<dbReference type="AlphaFoldDB" id="A0A0F2M623"/>
<dbReference type="EMBL" id="AXCR01000007">
    <property type="protein sequence ID" value="KJR84255.1"/>
    <property type="molecule type" value="Genomic_DNA"/>
</dbReference>
<feature type="region of interest" description="Disordered" evidence="1">
    <location>
        <begin position="1"/>
        <end position="26"/>
    </location>
</feature>
<organism evidence="2 3">
    <name type="scientific">Sporothrix schenckii 1099-18</name>
    <dbReference type="NCBI Taxonomy" id="1397361"/>
    <lineage>
        <taxon>Eukaryota</taxon>
        <taxon>Fungi</taxon>
        <taxon>Dikarya</taxon>
        <taxon>Ascomycota</taxon>
        <taxon>Pezizomycotina</taxon>
        <taxon>Sordariomycetes</taxon>
        <taxon>Sordariomycetidae</taxon>
        <taxon>Ophiostomatales</taxon>
        <taxon>Ophiostomataceae</taxon>
        <taxon>Sporothrix</taxon>
    </lineage>
</organism>
<accession>A0A0F2M623</accession>